<organism evidence="8 9">
    <name type="scientific">Granulicella mallensis</name>
    <dbReference type="NCBI Taxonomy" id="940614"/>
    <lineage>
        <taxon>Bacteria</taxon>
        <taxon>Pseudomonadati</taxon>
        <taxon>Acidobacteriota</taxon>
        <taxon>Terriglobia</taxon>
        <taxon>Terriglobales</taxon>
        <taxon>Acidobacteriaceae</taxon>
        <taxon>Granulicella</taxon>
    </lineage>
</organism>
<evidence type="ECO:0000256" key="1">
    <source>
        <dbReference type="ARBA" id="ARBA00004651"/>
    </source>
</evidence>
<gene>
    <name evidence="8" type="ORF">HDF15_002034</name>
</gene>
<keyword evidence="6 7" id="KW-0472">Membrane</keyword>
<keyword evidence="4 7" id="KW-0812">Transmembrane</keyword>
<evidence type="ECO:0000256" key="3">
    <source>
        <dbReference type="ARBA" id="ARBA00022475"/>
    </source>
</evidence>
<dbReference type="EMBL" id="JACHIO010000007">
    <property type="protein sequence ID" value="MBB5063689.1"/>
    <property type="molecule type" value="Genomic_DNA"/>
</dbReference>
<sequence length="90" mass="9039">MGHGIIAWIIIGIVAGFLTGKIMKGSGFGVLADMVIGLIGALIGGFISSHLGLGGVGEHGLIMSIVIAVVGAVILTFLLRLITGNKSAEL</sequence>
<dbReference type="InterPro" id="IPR007341">
    <property type="entry name" value="Transgly_assoc"/>
</dbReference>
<accession>A0A7W7ZQ31</accession>
<evidence type="ECO:0000256" key="2">
    <source>
        <dbReference type="ARBA" id="ARBA00011006"/>
    </source>
</evidence>
<dbReference type="PANTHER" id="PTHR33884:SF3">
    <property type="entry name" value="UPF0410 PROTEIN YMGE"/>
    <property type="match status" value="1"/>
</dbReference>
<evidence type="ECO:0000313" key="8">
    <source>
        <dbReference type="EMBL" id="MBB5063689.1"/>
    </source>
</evidence>
<evidence type="ECO:0000256" key="6">
    <source>
        <dbReference type="ARBA" id="ARBA00023136"/>
    </source>
</evidence>
<protein>
    <submittedName>
        <fullName evidence="8">Putative membrane protein YeaQ/YmgE (Transglycosylase-associated protein family)</fullName>
    </submittedName>
</protein>
<dbReference type="AlphaFoldDB" id="A0A7W7ZQ31"/>
<proteinExistence type="inferred from homology"/>
<dbReference type="Proteomes" id="UP000584867">
    <property type="component" value="Unassembled WGS sequence"/>
</dbReference>
<comment type="subcellular location">
    <subcellularLocation>
        <location evidence="1">Cell membrane</location>
        <topology evidence="1">Multi-pass membrane protein</topology>
    </subcellularLocation>
</comment>
<evidence type="ECO:0000313" key="9">
    <source>
        <dbReference type="Proteomes" id="UP000584867"/>
    </source>
</evidence>
<feature type="transmembrane region" description="Helical" evidence="7">
    <location>
        <begin position="61"/>
        <end position="82"/>
    </location>
</feature>
<evidence type="ECO:0000256" key="4">
    <source>
        <dbReference type="ARBA" id="ARBA00022692"/>
    </source>
</evidence>
<comment type="caution">
    <text evidence="8">The sequence shown here is derived from an EMBL/GenBank/DDBJ whole genome shotgun (WGS) entry which is preliminary data.</text>
</comment>
<dbReference type="RefSeq" id="WP_184255050.1">
    <property type="nucleotide sequence ID" value="NZ_JACHIO010000007.1"/>
</dbReference>
<feature type="transmembrane region" description="Helical" evidence="7">
    <location>
        <begin position="6"/>
        <end position="23"/>
    </location>
</feature>
<feature type="transmembrane region" description="Helical" evidence="7">
    <location>
        <begin position="30"/>
        <end position="49"/>
    </location>
</feature>
<dbReference type="PANTHER" id="PTHR33884">
    <property type="entry name" value="UPF0410 PROTEIN YMGE"/>
    <property type="match status" value="1"/>
</dbReference>
<keyword evidence="3" id="KW-1003">Cell membrane</keyword>
<comment type="similarity">
    <text evidence="2">Belongs to the UPF0410 family.</text>
</comment>
<name>A0A7W7ZQ31_9BACT</name>
<reference evidence="8 9" key="1">
    <citation type="submission" date="2020-08" db="EMBL/GenBank/DDBJ databases">
        <title>Genomic Encyclopedia of Type Strains, Phase IV (KMG-V): Genome sequencing to study the core and pangenomes of soil and plant-associated prokaryotes.</title>
        <authorList>
            <person name="Whitman W."/>
        </authorList>
    </citation>
    <scope>NUCLEOTIDE SEQUENCE [LARGE SCALE GENOMIC DNA]</scope>
    <source>
        <strain evidence="8 9">X5P3</strain>
    </source>
</reference>
<dbReference type="GO" id="GO:0005886">
    <property type="term" value="C:plasma membrane"/>
    <property type="evidence" value="ECO:0007669"/>
    <property type="project" value="UniProtKB-SubCell"/>
</dbReference>
<dbReference type="Pfam" id="PF04226">
    <property type="entry name" value="Transgly_assoc"/>
    <property type="match status" value="1"/>
</dbReference>
<keyword evidence="5 7" id="KW-1133">Transmembrane helix</keyword>
<evidence type="ECO:0000256" key="5">
    <source>
        <dbReference type="ARBA" id="ARBA00022989"/>
    </source>
</evidence>
<evidence type="ECO:0000256" key="7">
    <source>
        <dbReference type="SAM" id="Phobius"/>
    </source>
</evidence>